<dbReference type="Pfam" id="PF14009">
    <property type="entry name" value="PADRE"/>
    <property type="match status" value="1"/>
</dbReference>
<feature type="region of interest" description="Disordered" evidence="1">
    <location>
        <begin position="1"/>
        <end position="21"/>
    </location>
</feature>
<organism evidence="2 3">
    <name type="scientific">Castilleja foliolosa</name>
    <dbReference type="NCBI Taxonomy" id="1961234"/>
    <lineage>
        <taxon>Eukaryota</taxon>
        <taxon>Viridiplantae</taxon>
        <taxon>Streptophyta</taxon>
        <taxon>Embryophyta</taxon>
        <taxon>Tracheophyta</taxon>
        <taxon>Spermatophyta</taxon>
        <taxon>Magnoliopsida</taxon>
        <taxon>eudicotyledons</taxon>
        <taxon>Gunneridae</taxon>
        <taxon>Pentapetalae</taxon>
        <taxon>asterids</taxon>
        <taxon>lamiids</taxon>
        <taxon>Lamiales</taxon>
        <taxon>Orobanchaceae</taxon>
        <taxon>Pedicularideae</taxon>
        <taxon>Castillejinae</taxon>
        <taxon>Castilleja</taxon>
    </lineage>
</organism>
<gene>
    <name evidence="2" type="ORF">CASFOL_036118</name>
</gene>
<protein>
    <submittedName>
        <fullName evidence="2">Uncharacterized protein</fullName>
    </submittedName>
</protein>
<sequence length="152" mass="16519">MGNFSSSSTSNATPRRLNGTTNFTPISAKVVGLDGRLEEFRRRTTTAEVVSGHPDCYLCSSDTMVINSIAPQLPNDYVLQFGQIYFLMPLSKSLTPLSLQDLCVLAIKASIAIGNNSCVNSGRTRVRESSLRVCVSCRKLSSGKKVRSLLKV</sequence>
<reference evidence="3" key="1">
    <citation type="journal article" date="2024" name="IScience">
        <title>Strigolactones Initiate the Formation of Haustorium-like Structures in Castilleja.</title>
        <authorList>
            <person name="Buerger M."/>
            <person name="Peterson D."/>
            <person name="Chory J."/>
        </authorList>
    </citation>
    <scope>NUCLEOTIDE SEQUENCE [LARGE SCALE GENOMIC DNA]</scope>
</reference>
<proteinExistence type="predicted"/>
<dbReference type="InterPro" id="IPR025322">
    <property type="entry name" value="PADRE_dom"/>
</dbReference>
<evidence type="ECO:0000313" key="2">
    <source>
        <dbReference type="EMBL" id="KAL3621206.1"/>
    </source>
</evidence>
<dbReference type="Proteomes" id="UP001632038">
    <property type="component" value="Unassembled WGS sequence"/>
</dbReference>
<evidence type="ECO:0000313" key="3">
    <source>
        <dbReference type="Proteomes" id="UP001632038"/>
    </source>
</evidence>
<evidence type="ECO:0000256" key="1">
    <source>
        <dbReference type="SAM" id="MobiDB-lite"/>
    </source>
</evidence>
<name>A0ABD3BW64_9LAMI</name>
<dbReference type="PANTHER" id="PTHR33052">
    <property type="entry name" value="DUF4228 DOMAIN PROTEIN-RELATED"/>
    <property type="match status" value="1"/>
</dbReference>
<dbReference type="AlphaFoldDB" id="A0ABD3BW64"/>
<keyword evidence="3" id="KW-1185">Reference proteome</keyword>
<comment type="caution">
    <text evidence="2">The sequence shown here is derived from an EMBL/GenBank/DDBJ whole genome shotgun (WGS) entry which is preliminary data.</text>
</comment>
<accession>A0ABD3BW64</accession>
<dbReference type="EMBL" id="JAVIJP010000066">
    <property type="protein sequence ID" value="KAL3621206.1"/>
    <property type="molecule type" value="Genomic_DNA"/>
</dbReference>